<dbReference type="Pfam" id="PF01753">
    <property type="entry name" value="zf-MYND"/>
    <property type="match status" value="1"/>
</dbReference>
<dbReference type="Proteomes" id="UP000256970">
    <property type="component" value="Unassembled WGS sequence"/>
</dbReference>
<dbReference type="GO" id="GO:0008270">
    <property type="term" value="F:zinc ion binding"/>
    <property type="evidence" value="ECO:0007669"/>
    <property type="project" value="UniProtKB-KW"/>
</dbReference>
<feature type="domain" description="MYND-type" evidence="5">
    <location>
        <begin position="124"/>
        <end position="160"/>
    </location>
</feature>
<evidence type="ECO:0000313" key="6">
    <source>
        <dbReference type="EMBL" id="SZX76172.1"/>
    </source>
</evidence>
<dbReference type="AlphaFoldDB" id="A0A383WG14"/>
<dbReference type="SUPFAM" id="SSF144232">
    <property type="entry name" value="HIT/MYND zinc finger-like"/>
    <property type="match status" value="1"/>
</dbReference>
<name>A0A383WG14_TETOB</name>
<protein>
    <recommendedName>
        <fullName evidence="5">MYND-type domain-containing protein</fullName>
    </recommendedName>
</protein>
<reference evidence="6 7" key="1">
    <citation type="submission" date="2016-10" db="EMBL/GenBank/DDBJ databases">
        <authorList>
            <person name="Cai Z."/>
        </authorList>
    </citation>
    <scope>NUCLEOTIDE SEQUENCE [LARGE SCALE GENOMIC DNA]</scope>
</reference>
<evidence type="ECO:0000256" key="1">
    <source>
        <dbReference type="ARBA" id="ARBA00022723"/>
    </source>
</evidence>
<evidence type="ECO:0000313" key="7">
    <source>
        <dbReference type="Proteomes" id="UP000256970"/>
    </source>
</evidence>
<keyword evidence="1" id="KW-0479">Metal-binding</keyword>
<keyword evidence="2 4" id="KW-0863">Zinc-finger</keyword>
<proteinExistence type="predicted"/>
<accession>A0A383WG14</accession>
<dbReference type="EMBL" id="FNXT01001250">
    <property type="protein sequence ID" value="SZX76172.1"/>
    <property type="molecule type" value="Genomic_DNA"/>
</dbReference>
<gene>
    <name evidence="6" type="ORF">BQ4739_LOCUS16534</name>
</gene>
<dbReference type="STRING" id="3088.A0A383WG14"/>
<keyword evidence="3" id="KW-0862">Zinc</keyword>
<keyword evidence="7" id="KW-1185">Reference proteome</keyword>
<evidence type="ECO:0000256" key="3">
    <source>
        <dbReference type="ARBA" id="ARBA00022833"/>
    </source>
</evidence>
<dbReference type="PROSITE" id="PS50865">
    <property type="entry name" value="ZF_MYND_2"/>
    <property type="match status" value="1"/>
</dbReference>
<sequence>MSSSLATFCFEWQVLEGGPAGSPLLLKAPGGMGCKLSVLRVREVAGGKASPMELRADFFLGGVAPEGFSAAAAQPTEPDALRLLSALLAANRAQEGSWRGSESRASFLLPLRPLPADVKLHTLCKVCSKERANKCAGCGQAAYCSKECQTQDWPSHKALCKQLRQQYQQQQQEAAAADADADRGVGSSPHIVADLTAVNTNMAALFQCLSGAMSITRANQNQGKGALRKPHPQQRFVVQLAGFTQQEPGGWRTKDVTCSWRSCHH</sequence>
<dbReference type="InterPro" id="IPR002893">
    <property type="entry name" value="Znf_MYND"/>
</dbReference>
<evidence type="ECO:0000256" key="4">
    <source>
        <dbReference type="PROSITE-ProRule" id="PRU00134"/>
    </source>
</evidence>
<evidence type="ECO:0000259" key="5">
    <source>
        <dbReference type="PROSITE" id="PS50865"/>
    </source>
</evidence>
<dbReference type="Gene3D" id="6.10.140.2220">
    <property type="match status" value="1"/>
</dbReference>
<evidence type="ECO:0000256" key="2">
    <source>
        <dbReference type="ARBA" id="ARBA00022771"/>
    </source>
</evidence>
<organism evidence="6 7">
    <name type="scientific">Tetradesmus obliquus</name>
    <name type="common">Green alga</name>
    <name type="synonym">Acutodesmus obliquus</name>
    <dbReference type="NCBI Taxonomy" id="3088"/>
    <lineage>
        <taxon>Eukaryota</taxon>
        <taxon>Viridiplantae</taxon>
        <taxon>Chlorophyta</taxon>
        <taxon>core chlorophytes</taxon>
        <taxon>Chlorophyceae</taxon>
        <taxon>CS clade</taxon>
        <taxon>Sphaeropleales</taxon>
        <taxon>Scenedesmaceae</taxon>
        <taxon>Tetradesmus</taxon>
    </lineage>
</organism>